<proteinExistence type="predicted"/>
<keyword evidence="1" id="KW-0472">Membrane</keyword>
<name>A0A4Z0M1Z6_9GAMM</name>
<keyword evidence="2" id="KW-0732">Signal</keyword>
<sequence length="186" mass="20013">MKLFTAILLFLLPSLSQAAIISGSMFGWEESTTIESIGDGSNQVSMWWSINTSDRGWFYGSGNALTRSDVALATGVTDISQITDASAFSFTNTFVGPVCDADCNGNGVGDFLVWRNIDSGFYGVLRVDDIDTTYGADYATLSGTWWFQTDGSANFSVVPVPAAAWFMGSALAALVGVGRRRRRKLV</sequence>
<keyword evidence="1" id="KW-0812">Transmembrane</keyword>
<feature type="chain" id="PRO_5021428549" evidence="2">
    <location>
        <begin position="19"/>
        <end position="186"/>
    </location>
</feature>
<feature type="signal peptide" evidence="2">
    <location>
        <begin position="1"/>
        <end position="18"/>
    </location>
</feature>
<dbReference type="NCBIfam" id="TIGR03370">
    <property type="entry name" value="VPLPA-CTERM"/>
    <property type="match status" value="1"/>
</dbReference>
<keyword evidence="4" id="KW-1185">Reference proteome</keyword>
<feature type="transmembrane region" description="Helical" evidence="1">
    <location>
        <begin position="155"/>
        <end position="177"/>
    </location>
</feature>
<evidence type="ECO:0000256" key="2">
    <source>
        <dbReference type="SAM" id="SignalP"/>
    </source>
</evidence>
<dbReference type="EMBL" id="SRLE01000007">
    <property type="protein sequence ID" value="TGD73549.1"/>
    <property type="molecule type" value="Genomic_DNA"/>
</dbReference>
<keyword evidence="1" id="KW-1133">Transmembrane helix</keyword>
<evidence type="ECO:0000313" key="4">
    <source>
        <dbReference type="Proteomes" id="UP000298050"/>
    </source>
</evidence>
<protein>
    <submittedName>
        <fullName evidence="3">VPLPA-CTERM sorting domain-containing protein</fullName>
    </submittedName>
</protein>
<evidence type="ECO:0000313" key="3">
    <source>
        <dbReference type="EMBL" id="TGD73549.1"/>
    </source>
</evidence>
<organism evidence="3 4">
    <name type="scientific">Mangrovimicrobium sediminis</name>
    <dbReference type="NCBI Taxonomy" id="2562682"/>
    <lineage>
        <taxon>Bacteria</taxon>
        <taxon>Pseudomonadati</taxon>
        <taxon>Pseudomonadota</taxon>
        <taxon>Gammaproteobacteria</taxon>
        <taxon>Cellvibrionales</taxon>
        <taxon>Halieaceae</taxon>
        <taxon>Mangrovimicrobium</taxon>
    </lineage>
</organism>
<reference evidence="3 4" key="1">
    <citation type="submission" date="2019-04" db="EMBL/GenBank/DDBJ databases">
        <title>Taxonomy of novel Haliea sp. from mangrove soil of West Coast of India.</title>
        <authorList>
            <person name="Verma A."/>
            <person name="Kumar P."/>
            <person name="Krishnamurthi S."/>
        </authorList>
    </citation>
    <scope>NUCLEOTIDE SEQUENCE [LARGE SCALE GENOMIC DNA]</scope>
    <source>
        <strain evidence="3 4">SAOS-164</strain>
    </source>
</reference>
<evidence type="ECO:0000256" key="1">
    <source>
        <dbReference type="SAM" id="Phobius"/>
    </source>
</evidence>
<dbReference type="RefSeq" id="WP_135443814.1">
    <property type="nucleotide sequence ID" value="NZ_SRLE01000007.1"/>
</dbReference>
<dbReference type="AlphaFoldDB" id="A0A4Z0M1Z6"/>
<dbReference type="InterPro" id="IPR022472">
    <property type="entry name" value="VPLPA-CTERM"/>
</dbReference>
<accession>A0A4Z0M1Z6</accession>
<gene>
    <name evidence="3" type="ORF">E4634_11010</name>
</gene>
<comment type="caution">
    <text evidence="3">The sequence shown here is derived from an EMBL/GenBank/DDBJ whole genome shotgun (WGS) entry which is preliminary data.</text>
</comment>
<dbReference type="Proteomes" id="UP000298050">
    <property type="component" value="Unassembled WGS sequence"/>
</dbReference>